<evidence type="ECO:0000313" key="2">
    <source>
        <dbReference type="EMBL" id="CAE7333901.1"/>
    </source>
</evidence>
<sequence>MMRALLPLVLPWVCLAEPCLPGEATCEGDVGDVATFLHHKHRRSTRSSGPAVPCSSSLSSATWQLRKRFDEVFVELYGAPVNKNGMSDTKMRDHWPDMTVQGSQRRTKALSELMAELDDAFADAGQPLYDRNAVSRMQMLVRERLRGESIPTSSDLPLALTMDLFPQDDPTPSQMPFYYYPGIYQALTAVREESPMSKPEGLAKFPAYLRQWSTFLEASQKAGVIPQQANFDHWYDAYTSPVDWSVWTKDPSLLEELRSSLEEFQAAIKGFAPLIPKAYGPGFERGYSALGAVGQEIFVWRLVGFGMNVTTEQAKQVAEESRADAEMMSRKVVELVSQAFGRSMTAADVLGLINDQSGPFYYQNMSWTDMTNNLTLVYNNILRGTRFAFTELHNCNTAVYPCEVSGAVLDMQRCGNSQFPAFILQTPAYDANGNCVNQQILELGQGLDCHENLTKGLACMDYMIPLMAASMIHEGLGHWLQETIFMPDACNVDLPVVDTFQEGWGLYSESLGEALGAYDNKTLWGKLSLAGMYMGRGLRQSRYFLEHDVNYGDMTRSEAVAEWNKYPFASPTLYVANAWDFINNTCQRSTYWPTAKLMLEQREVAQKTLSEKDTPFNLPVFNHFMGTLTDQLTGDMVGAATQSFIDCSVKENCFAK</sequence>
<organism evidence="2 3">
    <name type="scientific">Symbiodinium natans</name>
    <dbReference type="NCBI Taxonomy" id="878477"/>
    <lineage>
        <taxon>Eukaryota</taxon>
        <taxon>Sar</taxon>
        <taxon>Alveolata</taxon>
        <taxon>Dinophyceae</taxon>
        <taxon>Suessiales</taxon>
        <taxon>Symbiodiniaceae</taxon>
        <taxon>Symbiodinium</taxon>
    </lineage>
</organism>
<evidence type="ECO:0008006" key="4">
    <source>
        <dbReference type="Google" id="ProtNLM"/>
    </source>
</evidence>
<keyword evidence="1" id="KW-0732">Signal</keyword>
<comment type="caution">
    <text evidence="2">The sequence shown here is derived from an EMBL/GenBank/DDBJ whole genome shotgun (WGS) entry which is preliminary data.</text>
</comment>
<gene>
    <name evidence="2" type="ORF">SNAT2548_LOCUS17464</name>
</gene>
<dbReference type="EMBL" id="CAJNDS010002112">
    <property type="protein sequence ID" value="CAE7333901.1"/>
    <property type="molecule type" value="Genomic_DNA"/>
</dbReference>
<name>A0A812P918_9DINO</name>
<dbReference type="Proteomes" id="UP000604046">
    <property type="component" value="Unassembled WGS sequence"/>
</dbReference>
<protein>
    <recommendedName>
        <fullName evidence="4">Angiotensin-converting enzyme</fullName>
    </recommendedName>
</protein>
<accession>A0A812P918</accession>
<reference evidence="2" key="1">
    <citation type="submission" date="2021-02" db="EMBL/GenBank/DDBJ databases">
        <authorList>
            <person name="Dougan E. K."/>
            <person name="Rhodes N."/>
            <person name="Thang M."/>
            <person name="Chan C."/>
        </authorList>
    </citation>
    <scope>NUCLEOTIDE SEQUENCE</scope>
</reference>
<feature type="signal peptide" evidence="1">
    <location>
        <begin position="1"/>
        <end position="16"/>
    </location>
</feature>
<evidence type="ECO:0000256" key="1">
    <source>
        <dbReference type="SAM" id="SignalP"/>
    </source>
</evidence>
<dbReference type="OrthoDB" id="5959877at2759"/>
<evidence type="ECO:0000313" key="3">
    <source>
        <dbReference type="Proteomes" id="UP000604046"/>
    </source>
</evidence>
<dbReference type="InterPro" id="IPR010281">
    <property type="entry name" value="DUF885"/>
</dbReference>
<dbReference type="AlphaFoldDB" id="A0A812P918"/>
<keyword evidence="3" id="KW-1185">Reference proteome</keyword>
<feature type="chain" id="PRO_5032505521" description="Angiotensin-converting enzyme" evidence="1">
    <location>
        <begin position="17"/>
        <end position="656"/>
    </location>
</feature>
<proteinExistence type="predicted"/>
<dbReference type="Pfam" id="PF05960">
    <property type="entry name" value="DUF885"/>
    <property type="match status" value="1"/>
</dbReference>